<dbReference type="KEGG" id="more:E1B28_003077"/>
<dbReference type="PANTHER" id="PTHR37471">
    <property type="entry name" value="UNNAMED PRODUCT"/>
    <property type="match status" value="1"/>
</dbReference>
<name>A0A9P7UJ57_9AGAR</name>
<reference evidence="1" key="1">
    <citation type="journal article" date="2021" name="Genome Biol. Evol.">
        <title>The assembled and annotated genome of the fairy-ring fungus Marasmius oreades.</title>
        <authorList>
            <person name="Hiltunen M."/>
            <person name="Ament-Velasquez S.L."/>
            <person name="Johannesson H."/>
        </authorList>
    </citation>
    <scope>NUCLEOTIDE SEQUENCE</scope>
    <source>
        <strain evidence="1">03SP1</strain>
    </source>
</reference>
<dbReference type="RefSeq" id="XP_043001988.1">
    <property type="nucleotide sequence ID" value="XM_043160033.1"/>
</dbReference>
<dbReference type="Proteomes" id="UP001049176">
    <property type="component" value="Chromosome 11"/>
</dbReference>
<sequence>MVQPLFLFQILTETQEALLDTPDQLTRTEREALFTRCASVVFGPYTTYPSGWVINSKQDNVRLRRENVIEWLLWALFACKRENALLDEWKDEMEGYIRSIEERLGYKLEEGHDENARSMRLTFDELESSYRLSVHGCCFLFAEIPFSDYAHHSLPRPPTRYT</sequence>
<protein>
    <submittedName>
        <fullName evidence="1">Uncharacterized protein</fullName>
    </submittedName>
</protein>
<dbReference type="EMBL" id="CM032191">
    <property type="protein sequence ID" value="KAG7085517.1"/>
    <property type="molecule type" value="Genomic_DNA"/>
</dbReference>
<accession>A0A9P7UJ57</accession>
<dbReference type="OrthoDB" id="6431331at2759"/>
<dbReference type="AlphaFoldDB" id="A0A9P7UJ57"/>
<evidence type="ECO:0000313" key="1">
    <source>
        <dbReference type="EMBL" id="KAG7085517.1"/>
    </source>
</evidence>
<dbReference type="GeneID" id="66072153"/>
<gene>
    <name evidence="1" type="ORF">E1B28_003077</name>
</gene>
<proteinExistence type="predicted"/>
<organism evidence="1 2">
    <name type="scientific">Marasmius oreades</name>
    <name type="common">fairy-ring Marasmius</name>
    <dbReference type="NCBI Taxonomy" id="181124"/>
    <lineage>
        <taxon>Eukaryota</taxon>
        <taxon>Fungi</taxon>
        <taxon>Dikarya</taxon>
        <taxon>Basidiomycota</taxon>
        <taxon>Agaricomycotina</taxon>
        <taxon>Agaricomycetes</taxon>
        <taxon>Agaricomycetidae</taxon>
        <taxon>Agaricales</taxon>
        <taxon>Marasmiineae</taxon>
        <taxon>Marasmiaceae</taxon>
        <taxon>Marasmius</taxon>
    </lineage>
</organism>
<evidence type="ECO:0000313" key="2">
    <source>
        <dbReference type="Proteomes" id="UP001049176"/>
    </source>
</evidence>
<dbReference type="PANTHER" id="PTHR37471:SF1">
    <property type="entry name" value="AB HYDROLASE-1 DOMAIN-CONTAINING PROTEIN"/>
    <property type="match status" value="1"/>
</dbReference>
<comment type="caution">
    <text evidence="1">The sequence shown here is derived from an EMBL/GenBank/DDBJ whole genome shotgun (WGS) entry which is preliminary data.</text>
</comment>
<keyword evidence="2" id="KW-1185">Reference proteome</keyword>